<dbReference type="RefSeq" id="WP_021953830.1">
    <property type="nucleotide sequence ID" value="NZ_JACOOZ010000006.1"/>
</dbReference>
<reference evidence="1 2" key="1">
    <citation type="submission" date="2020-08" db="EMBL/GenBank/DDBJ databases">
        <title>Genome public.</title>
        <authorList>
            <person name="Liu C."/>
            <person name="Sun Q."/>
        </authorList>
    </citation>
    <scope>NUCLEOTIDE SEQUENCE [LARGE SCALE GENOMIC DNA]</scope>
    <source>
        <strain evidence="1 2">BX4</strain>
    </source>
</reference>
<comment type="caution">
    <text evidence="1">The sequence shown here is derived from an EMBL/GenBank/DDBJ whole genome shotgun (WGS) entry which is preliminary data.</text>
</comment>
<dbReference type="Proteomes" id="UP000597877">
    <property type="component" value="Unassembled WGS sequence"/>
</dbReference>
<dbReference type="CDD" id="cd06462">
    <property type="entry name" value="Peptidase_S24_S26"/>
    <property type="match status" value="1"/>
</dbReference>
<dbReference type="SUPFAM" id="SSF51306">
    <property type="entry name" value="LexA/Signal peptidase"/>
    <property type="match status" value="1"/>
</dbReference>
<name>A0ABR7F3Q1_9FIRM</name>
<keyword evidence="2" id="KW-1185">Reference proteome</keyword>
<protein>
    <submittedName>
        <fullName evidence="1">S24/S26 family peptidase</fullName>
    </submittedName>
</protein>
<proteinExistence type="predicted"/>
<gene>
    <name evidence="1" type="ORF">H8S00_09550</name>
</gene>
<evidence type="ECO:0000313" key="2">
    <source>
        <dbReference type="Proteomes" id="UP000597877"/>
    </source>
</evidence>
<accession>A0ABR7F3Q1</accession>
<organism evidence="1 2">
    <name type="scientific">Eubacterium segne</name>
    <dbReference type="NCBI Taxonomy" id="2763045"/>
    <lineage>
        <taxon>Bacteria</taxon>
        <taxon>Bacillati</taxon>
        <taxon>Bacillota</taxon>
        <taxon>Clostridia</taxon>
        <taxon>Eubacteriales</taxon>
        <taxon>Eubacteriaceae</taxon>
        <taxon>Eubacterium</taxon>
    </lineage>
</organism>
<dbReference type="EMBL" id="JACOOZ010000006">
    <property type="protein sequence ID" value="MBC5668227.1"/>
    <property type="molecule type" value="Genomic_DNA"/>
</dbReference>
<dbReference type="InterPro" id="IPR036286">
    <property type="entry name" value="LexA/Signal_pep-like_sf"/>
</dbReference>
<evidence type="ECO:0000313" key="1">
    <source>
        <dbReference type="EMBL" id="MBC5668227.1"/>
    </source>
</evidence>
<sequence>MNKVVSIEDIVPLIKEQLNYNGTVRFTPKGNSMLPTLRNNKDSVTLKSPLFPLKKYDIAFYVRDNGQYVLHRIVDIPKDGTYTMRGDNQFVNEKGITQEQIIGIVEHFSRKGKEYSGTEMSYKLYCIVWCKTVKIRKWLRKLRHIAGKIKRKLLGIVR</sequence>